<dbReference type="InterPro" id="IPR037587">
    <property type="entry name" value="LAMTOR2-like"/>
</dbReference>
<proteinExistence type="predicted"/>
<evidence type="ECO:0000313" key="3">
    <source>
        <dbReference type="Proteomes" id="UP000831817"/>
    </source>
</evidence>
<evidence type="ECO:0000259" key="1">
    <source>
        <dbReference type="SMART" id="SM00960"/>
    </source>
</evidence>
<feature type="domain" description="Roadblock/LAMTOR2" evidence="1">
    <location>
        <begin position="5"/>
        <end position="93"/>
    </location>
</feature>
<accession>A0ABN6PCD6</accession>
<dbReference type="InterPro" id="IPR004942">
    <property type="entry name" value="Roadblock/LAMTOR2_dom"/>
</dbReference>
<dbReference type="PANTHER" id="PTHR13323">
    <property type="entry name" value="LATE ENDOSOMAL/LYSOSOMAL MP1 INTERACTING PROTEIN"/>
    <property type="match status" value="1"/>
</dbReference>
<name>A0ABN6PCD6_9EURY</name>
<dbReference type="Proteomes" id="UP000831817">
    <property type="component" value="Chromosome"/>
</dbReference>
<dbReference type="Gene3D" id="3.30.450.30">
    <property type="entry name" value="Dynein light chain 2a, cytoplasmic"/>
    <property type="match status" value="1"/>
</dbReference>
<dbReference type="SUPFAM" id="SSF103196">
    <property type="entry name" value="Roadblock/LC7 domain"/>
    <property type="match status" value="1"/>
</dbReference>
<protein>
    <recommendedName>
        <fullName evidence="1">Roadblock/LAMTOR2 domain-containing protein</fullName>
    </recommendedName>
</protein>
<dbReference type="SMART" id="SM00960">
    <property type="entry name" value="Robl_LC7"/>
    <property type="match status" value="1"/>
</dbReference>
<dbReference type="Pfam" id="PF03259">
    <property type="entry name" value="Robl_LC7"/>
    <property type="match status" value="1"/>
</dbReference>
<dbReference type="EMBL" id="AP025698">
    <property type="protein sequence ID" value="BDH79897.1"/>
    <property type="molecule type" value="Genomic_DNA"/>
</dbReference>
<sequence>MVEMIERVLKDLGRINGVNGSLVVGKDGLIIESEVPSGIDAELVAAMASAVFGTAERSAEEIQQEPLEQVTIEGSRGKTLMIDAGEGILAVITDVDINLGLIRLEMKRSAERVKDLLT</sequence>
<organism evidence="2 3">
    <name type="scientific">Methanothermobacter tenebrarum</name>
    <dbReference type="NCBI Taxonomy" id="680118"/>
    <lineage>
        <taxon>Archaea</taxon>
        <taxon>Methanobacteriati</taxon>
        <taxon>Methanobacteriota</taxon>
        <taxon>Methanomada group</taxon>
        <taxon>Methanobacteria</taxon>
        <taxon>Methanobacteriales</taxon>
        <taxon>Methanobacteriaceae</taxon>
        <taxon>Methanothermobacter</taxon>
    </lineage>
</organism>
<evidence type="ECO:0000313" key="2">
    <source>
        <dbReference type="EMBL" id="BDH79897.1"/>
    </source>
</evidence>
<reference evidence="2 3" key="1">
    <citation type="submission" date="2022-04" db="EMBL/GenBank/DDBJ databases">
        <title>Complete genome of Methanothermobacter tenebrarum strain RMAS.</title>
        <authorList>
            <person name="Nakamura K."/>
            <person name="Oshima K."/>
            <person name="Hattori M."/>
            <person name="Kamagata Y."/>
            <person name="Takamizawa K."/>
        </authorList>
    </citation>
    <scope>NUCLEOTIDE SEQUENCE [LARGE SCALE GENOMIC DNA]</scope>
    <source>
        <strain evidence="2 3">RMAS</strain>
    </source>
</reference>
<keyword evidence="3" id="KW-1185">Reference proteome</keyword>
<gene>
    <name evidence="2" type="ORF">MTTB_12760</name>
</gene>